<organism evidence="1">
    <name type="scientific">Arion vulgaris</name>
    <dbReference type="NCBI Taxonomy" id="1028688"/>
    <lineage>
        <taxon>Eukaryota</taxon>
        <taxon>Metazoa</taxon>
        <taxon>Spiralia</taxon>
        <taxon>Lophotrochozoa</taxon>
        <taxon>Mollusca</taxon>
        <taxon>Gastropoda</taxon>
        <taxon>Heterobranchia</taxon>
        <taxon>Euthyneura</taxon>
        <taxon>Panpulmonata</taxon>
        <taxon>Eupulmonata</taxon>
        <taxon>Stylommatophora</taxon>
        <taxon>Helicina</taxon>
        <taxon>Arionoidea</taxon>
        <taxon>Arionidae</taxon>
        <taxon>Arion</taxon>
    </lineage>
</organism>
<name>A0A0B6ZWB8_9EUPU</name>
<gene>
    <name evidence="1" type="primary">ORF80902</name>
</gene>
<evidence type="ECO:0000313" key="1">
    <source>
        <dbReference type="EMBL" id="CEK72050.1"/>
    </source>
</evidence>
<reference evidence="1" key="1">
    <citation type="submission" date="2014-12" db="EMBL/GenBank/DDBJ databases">
        <title>Insight into the proteome of Arion vulgaris.</title>
        <authorList>
            <person name="Aradska J."/>
            <person name="Bulat T."/>
            <person name="Smidak R."/>
            <person name="Sarate P."/>
            <person name="Gangsoo J."/>
            <person name="Sialana F."/>
            <person name="Bilban M."/>
            <person name="Lubec G."/>
        </authorList>
    </citation>
    <scope>NUCLEOTIDE SEQUENCE</scope>
    <source>
        <tissue evidence="1">Skin</tissue>
    </source>
</reference>
<proteinExistence type="predicted"/>
<sequence length="91" mass="10391">MTSCQSEMADYFFYMGVVKKFAPPSEQLSRNTMETLLCSASSQRRKCEVKVLRTCNGNLADVMEQFYKQTQPASCAELEKYNDPASDNRIE</sequence>
<dbReference type="AlphaFoldDB" id="A0A0B6ZWB8"/>
<protein>
    <submittedName>
        <fullName evidence="1">Uncharacterized protein</fullName>
    </submittedName>
</protein>
<accession>A0A0B6ZWB8</accession>
<dbReference type="EMBL" id="HACG01025185">
    <property type="protein sequence ID" value="CEK72050.1"/>
    <property type="molecule type" value="Transcribed_RNA"/>
</dbReference>